<keyword evidence="4" id="KW-0969">Cilium</keyword>
<dbReference type="EMBL" id="CAXAMN010028361">
    <property type="protein sequence ID" value="CAK9116239.1"/>
    <property type="molecule type" value="Genomic_DNA"/>
</dbReference>
<protein>
    <recommendedName>
        <fullName evidence="6">BART domain-containing protein</fullName>
    </recommendedName>
</protein>
<proteinExistence type="predicted"/>
<evidence type="ECO:0000256" key="3">
    <source>
        <dbReference type="ARBA" id="ARBA00022490"/>
    </source>
</evidence>
<dbReference type="InterPro" id="IPR023379">
    <property type="entry name" value="BART_dom"/>
</dbReference>
<evidence type="ECO:0000259" key="6">
    <source>
        <dbReference type="Pfam" id="PF11527"/>
    </source>
</evidence>
<comment type="caution">
    <text evidence="7">The sequence shown here is derived from an EMBL/GenBank/DDBJ whole genome shotgun (WGS) entry which is preliminary data.</text>
</comment>
<keyword evidence="5" id="KW-0966">Cell projection</keyword>
<dbReference type="InterPro" id="IPR042541">
    <property type="entry name" value="BART_sf"/>
</dbReference>
<evidence type="ECO:0000256" key="5">
    <source>
        <dbReference type="ARBA" id="ARBA00023273"/>
    </source>
</evidence>
<feature type="domain" description="BART" evidence="6">
    <location>
        <begin position="174"/>
        <end position="269"/>
    </location>
</feature>
<organism evidence="7 8">
    <name type="scientific">Durusdinium trenchii</name>
    <dbReference type="NCBI Taxonomy" id="1381693"/>
    <lineage>
        <taxon>Eukaryota</taxon>
        <taxon>Sar</taxon>
        <taxon>Alveolata</taxon>
        <taxon>Dinophyceae</taxon>
        <taxon>Suessiales</taxon>
        <taxon>Symbiodiniaceae</taxon>
        <taxon>Durusdinium</taxon>
    </lineage>
</organism>
<dbReference type="Pfam" id="PF11527">
    <property type="entry name" value="ARL2_Bind_BART"/>
    <property type="match status" value="1"/>
</dbReference>
<dbReference type="Gene3D" id="1.20.1520.10">
    <property type="entry name" value="ADP-ribosylation factor-like 2-binding protein, domain"/>
    <property type="match status" value="1"/>
</dbReference>
<keyword evidence="3" id="KW-0963">Cytoplasm</keyword>
<name>A0ABP0SVV5_9DINO</name>
<accession>A0ABP0SVV5</accession>
<reference evidence="7 8" key="1">
    <citation type="submission" date="2024-02" db="EMBL/GenBank/DDBJ databases">
        <authorList>
            <person name="Chen Y."/>
            <person name="Shah S."/>
            <person name="Dougan E. K."/>
            <person name="Thang M."/>
            <person name="Chan C."/>
        </authorList>
    </citation>
    <scope>NUCLEOTIDE SEQUENCE [LARGE SCALE GENOMIC DNA]</scope>
</reference>
<keyword evidence="8" id="KW-1185">Reference proteome</keyword>
<sequence length="274" mass="31869">MLRGRCLDLPPTGWSFQLDSKVLCPDATRDPVTFQQQLQQFYASHAWRFASDGLKEDWAQLHEESGKPNGRWRRTNTSGWYQLLFEKHLALFIRAHGMRQKEFAMLTNRYATHLGGEEEAQWNSFLARLPSVEDFGDFVKLMKQKARSKIVTTQVPVELPAGIVRFLENLDMRPLKAFICQHRPSFQVKYREHRHEWYLLHQEFRGLFETLVEEAVQASALELEDLAVFLMHNMPWMETPSPASSASRFAQLLGAAEDYMTFVKMLKAKMADDI</sequence>
<dbReference type="Proteomes" id="UP001642484">
    <property type="component" value="Unassembled WGS sequence"/>
</dbReference>
<gene>
    <name evidence="7" type="ORF">CCMP2556_LOCUS53880</name>
</gene>
<evidence type="ECO:0000313" key="7">
    <source>
        <dbReference type="EMBL" id="CAK9116239.1"/>
    </source>
</evidence>
<evidence type="ECO:0000313" key="8">
    <source>
        <dbReference type="Proteomes" id="UP001642484"/>
    </source>
</evidence>
<evidence type="ECO:0000256" key="4">
    <source>
        <dbReference type="ARBA" id="ARBA00023069"/>
    </source>
</evidence>
<comment type="subcellular location">
    <subcellularLocation>
        <location evidence="1">Cell projection</location>
        <location evidence="1">Cilium</location>
    </subcellularLocation>
    <subcellularLocation>
        <location evidence="2">Cytoplasm</location>
    </subcellularLocation>
</comment>
<evidence type="ECO:0000256" key="1">
    <source>
        <dbReference type="ARBA" id="ARBA00004138"/>
    </source>
</evidence>
<evidence type="ECO:0000256" key="2">
    <source>
        <dbReference type="ARBA" id="ARBA00004496"/>
    </source>
</evidence>